<dbReference type="RefSeq" id="XP_028473749.1">
    <property type="nucleotide sequence ID" value="XM_028618071.1"/>
</dbReference>
<feature type="compositionally biased region" description="Basic and acidic residues" evidence="1">
    <location>
        <begin position="342"/>
        <end position="351"/>
    </location>
</feature>
<feature type="compositionally biased region" description="Basic and acidic residues" evidence="1">
    <location>
        <begin position="368"/>
        <end position="391"/>
    </location>
</feature>
<feature type="compositionally biased region" description="Pro residues" evidence="1">
    <location>
        <begin position="354"/>
        <end position="367"/>
    </location>
</feature>
<feature type="region of interest" description="Disordered" evidence="1">
    <location>
        <begin position="28"/>
        <end position="68"/>
    </location>
</feature>
<accession>A0A427XIE9</accession>
<reference evidence="2 3" key="1">
    <citation type="submission" date="2018-11" db="EMBL/GenBank/DDBJ databases">
        <title>Genome sequence of Apiotrichum porosum DSM 27194.</title>
        <authorList>
            <person name="Aliyu H."/>
            <person name="Gorte O."/>
            <person name="Ochsenreither K."/>
        </authorList>
    </citation>
    <scope>NUCLEOTIDE SEQUENCE [LARGE SCALE GENOMIC DNA]</scope>
    <source>
        <strain evidence="2 3">DSM 27194</strain>
    </source>
</reference>
<evidence type="ECO:0000313" key="2">
    <source>
        <dbReference type="EMBL" id="RSH78602.1"/>
    </source>
</evidence>
<dbReference type="AlphaFoldDB" id="A0A427XIE9"/>
<dbReference type="OrthoDB" id="2563736at2759"/>
<evidence type="ECO:0000256" key="1">
    <source>
        <dbReference type="SAM" id="MobiDB-lite"/>
    </source>
</evidence>
<dbReference type="EMBL" id="RSCE01000012">
    <property type="protein sequence ID" value="RSH78602.1"/>
    <property type="molecule type" value="Genomic_DNA"/>
</dbReference>
<feature type="region of interest" description="Disordered" evidence="1">
    <location>
        <begin position="305"/>
        <end position="420"/>
    </location>
</feature>
<gene>
    <name evidence="2" type="ORF">EHS24_002330</name>
</gene>
<organism evidence="2 3">
    <name type="scientific">Apiotrichum porosum</name>
    <dbReference type="NCBI Taxonomy" id="105984"/>
    <lineage>
        <taxon>Eukaryota</taxon>
        <taxon>Fungi</taxon>
        <taxon>Dikarya</taxon>
        <taxon>Basidiomycota</taxon>
        <taxon>Agaricomycotina</taxon>
        <taxon>Tremellomycetes</taxon>
        <taxon>Trichosporonales</taxon>
        <taxon>Trichosporonaceae</taxon>
        <taxon>Apiotrichum</taxon>
    </lineage>
</organism>
<sequence length="434" mass="45942">MDFLPTPARDVPKMTYQCLAVITVGGAAQPRRGSQGSNHSDEGGGLARVISGGRRKSASGPGIVGGKNVEGAAGEGTWFWRARIGVTDDALLILPLSEPANPLLKARPPPLSHILSPNGTKKAAASGEEGLGAKFKNAMRRASAGFIHKPEAPVAPHDGGIPENAVEDTPASPPAAAAAAAGGGAEPEVSHNEATQDVDHTARETGWPAEVEGHPLQCITVPLHNLAKDSIHLGGNDKTSFHVSASIGSAIAGKAGHLRFEFDKDWVGGKGESELLYDRLSTAVAKAAPLFKTVQLGGISGGAGGATTNANPKNQGHDADYDPNWQGKSHPTDHQGPLLHRIPQECRKDHLPPSNFPPLFPRPPSKPPETRRETQNSEDGRRKRACSDRQEGAPLGRYNDALCRRKRERDGQRPEARGLFTQTHSVATTFCYIH</sequence>
<protein>
    <submittedName>
        <fullName evidence="2">Uncharacterized protein</fullName>
    </submittedName>
</protein>
<dbReference type="GeneID" id="39586873"/>
<feature type="region of interest" description="Disordered" evidence="1">
    <location>
        <begin position="150"/>
        <end position="197"/>
    </location>
</feature>
<proteinExistence type="predicted"/>
<keyword evidence="3" id="KW-1185">Reference proteome</keyword>
<evidence type="ECO:0000313" key="3">
    <source>
        <dbReference type="Proteomes" id="UP000279236"/>
    </source>
</evidence>
<comment type="caution">
    <text evidence="2">The sequence shown here is derived from an EMBL/GenBank/DDBJ whole genome shotgun (WGS) entry which is preliminary data.</text>
</comment>
<name>A0A427XIE9_9TREE</name>
<dbReference type="Proteomes" id="UP000279236">
    <property type="component" value="Unassembled WGS sequence"/>
</dbReference>